<organism evidence="2 3">
    <name type="scientific">Shimia thalassica</name>
    <dbReference type="NCBI Taxonomy" id="1715693"/>
    <lineage>
        <taxon>Bacteria</taxon>
        <taxon>Pseudomonadati</taxon>
        <taxon>Pseudomonadota</taxon>
        <taxon>Alphaproteobacteria</taxon>
        <taxon>Rhodobacterales</taxon>
        <taxon>Roseobacteraceae</taxon>
    </lineage>
</organism>
<protein>
    <recommendedName>
        <fullName evidence="1">Hedgehog/Intein (Hint) domain-containing protein</fullName>
    </recommendedName>
</protein>
<evidence type="ECO:0000313" key="2">
    <source>
        <dbReference type="EMBL" id="CUJ84550.1"/>
    </source>
</evidence>
<dbReference type="GeneID" id="83879475"/>
<accession>A0A0P1I1J2</accession>
<dbReference type="STRING" id="1715693.PH7735_00388"/>
<name>A0A0P1I1J2_9RHOB</name>
<dbReference type="SUPFAM" id="SSF51294">
    <property type="entry name" value="Hedgehog/intein (Hint) domain"/>
    <property type="match status" value="1"/>
</dbReference>
<dbReference type="InterPro" id="IPR036844">
    <property type="entry name" value="Hint_dom_sf"/>
</dbReference>
<gene>
    <name evidence="2" type="ORF">PH7735_00388</name>
</gene>
<evidence type="ECO:0000259" key="1">
    <source>
        <dbReference type="Pfam" id="PF13403"/>
    </source>
</evidence>
<proteinExistence type="predicted"/>
<dbReference type="RefSeq" id="WP_233488259.1">
    <property type="nucleotide sequence ID" value="NZ_CYTW01000001.1"/>
</dbReference>
<dbReference type="InterPro" id="IPR028992">
    <property type="entry name" value="Hedgehog/Intein_dom"/>
</dbReference>
<evidence type="ECO:0000313" key="3">
    <source>
        <dbReference type="Proteomes" id="UP000051870"/>
    </source>
</evidence>
<dbReference type="EMBL" id="CYTW01000001">
    <property type="protein sequence ID" value="CUJ84550.1"/>
    <property type="molecule type" value="Genomic_DNA"/>
</dbReference>
<feature type="domain" description="Hedgehog/Intein (Hint)" evidence="1">
    <location>
        <begin position="151"/>
        <end position="296"/>
    </location>
</feature>
<dbReference type="AlphaFoldDB" id="A0A0P1I1J2"/>
<dbReference type="Proteomes" id="UP000051870">
    <property type="component" value="Unassembled WGS sequence"/>
</dbReference>
<dbReference type="Pfam" id="PF13403">
    <property type="entry name" value="Hint_2"/>
    <property type="match status" value="1"/>
</dbReference>
<sequence length="319" mass="34807">MPPINLIVNGTFDAQAAGWSGTDIEANHRERAYLGNGSSNRVAEMDGRSGFVTVMEQSFDVTSSTATELTFDSALRTASNGNAGLEGFTVEILDSSNTVIASLTVLPTANSLTGYSLPVTFPAAGTYTLRLTELGPNDSLGAIVDNIELMVCFRGQTHLRTPLGEKPAKDIAVGDLVETENGPKAVRWVGRRKLAMSEIASDPKLYPVKISAGAFGREFPASDLWVSRQHRMLVSSPVCLRMFGQSNVLVSAIWLTALPDIYVDTSVTEVDYVHILFDEHEIVFAEGCPSESLLLGPEAKKSCRQRRWMRSTRCFRLLR</sequence>
<dbReference type="Gene3D" id="2.60.120.260">
    <property type="entry name" value="Galactose-binding domain-like"/>
    <property type="match status" value="1"/>
</dbReference>
<keyword evidence="3" id="KW-1185">Reference proteome</keyword>
<reference evidence="3" key="1">
    <citation type="submission" date="2015-09" db="EMBL/GenBank/DDBJ databases">
        <authorList>
            <person name="Rodrigo-Torres Lidia"/>
            <person name="Arahal R.David."/>
        </authorList>
    </citation>
    <scope>NUCLEOTIDE SEQUENCE [LARGE SCALE GENOMIC DNA]</scope>
    <source>
        <strain evidence="3">CECT 7735</strain>
    </source>
</reference>